<dbReference type="InterPro" id="IPR015590">
    <property type="entry name" value="Aldehyde_DH_dom"/>
</dbReference>
<dbReference type="InterPro" id="IPR016163">
    <property type="entry name" value="Ald_DH_C"/>
</dbReference>
<dbReference type="InterPro" id="IPR016161">
    <property type="entry name" value="Ald_DH/histidinol_DH"/>
</dbReference>
<dbReference type="OrthoDB" id="9759612at2"/>
<accession>A0A238LKW0</accession>
<reference evidence="5" key="1">
    <citation type="submission" date="2017-05" db="EMBL/GenBank/DDBJ databases">
        <authorList>
            <person name="Rodrigo-Torres L."/>
            <person name="Arahal R. D."/>
            <person name="Lucena T."/>
        </authorList>
    </citation>
    <scope>NUCLEOTIDE SEQUENCE [LARGE SCALE GENOMIC DNA]</scope>
    <source>
        <strain evidence="5">CECT 8899</strain>
    </source>
</reference>
<dbReference type="RefSeq" id="WP_093994191.1">
    <property type="nucleotide sequence ID" value="NZ_FXZK01000016.1"/>
</dbReference>
<dbReference type="PANTHER" id="PTHR43111">
    <property type="entry name" value="ALDEHYDE DEHYDROGENASE B-RELATED"/>
    <property type="match status" value="1"/>
</dbReference>
<dbReference type="CDD" id="cd07128">
    <property type="entry name" value="ALDH_MaoC-N"/>
    <property type="match status" value="1"/>
</dbReference>
<feature type="domain" description="MaoC-like" evidence="3">
    <location>
        <begin position="544"/>
        <end position="652"/>
    </location>
</feature>
<keyword evidence="5" id="KW-1185">Reference proteome</keyword>
<dbReference type="EMBL" id="FXZK01000016">
    <property type="protein sequence ID" value="SMY10025.1"/>
    <property type="molecule type" value="Genomic_DNA"/>
</dbReference>
<dbReference type="GO" id="GO:0016620">
    <property type="term" value="F:oxidoreductase activity, acting on the aldehyde or oxo group of donors, NAD or NADP as acceptor"/>
    <property type="evidence" value="ECO:0007669"/>
    <property type="project" value="InterPro"/>
</dbReference>
<dbReference type="Gene3D" id="3.10.129.10">
    <property type="entry name" value="Hotdog Thioesterase"/>
    <property type="match status" value="1"/>
</dbReference>
<dbReference type="Pfam" id="PF00171">
    <property type="entry name" value="Aldedh"/>
    <property type="match status" value="1"/>
</dbReference>
<dbReference type="NCBIfam" id="NF008868">
    <property type="entry name" value="PRK11903.1"/>
    <property type="match status" value="1"/>
</dbReference>
<evidence type="ECO:0000259" key="2">
    <source>
        <dbReference type="Pfam" id="PF00171"/>
    </source>
</evidence>
<dbReference type="SUPFAM" id="SSF54637">
    <property type="entry name" value="Thioesterase/thiol ester dehydrase-isomerase"/>
    <property type="match status" value="1"/>
</dbReference>
<dbReference type="Proteomes" id="UP000201613">
    <property type="component" value="Unassembled WGS sequence"/>
</dbReference>
<dbReference type="NCBIfam" id="TIGR02278">
    <property type="entry name" value="PaaN-DH"/>
    <property type="match status" value="1"/>
</dbReference>
<dbReference type="PANTHER" id="PTHR43111:SF1">
    <property type="entry name" value="ALDEHYDE DEHYDROGENASE B-RELATED"/>
    <property type="match status" value="1"/>
</dbReference>
<evidence type="ECO:0000256" key="1">
    <source>
        <dbReference type="ARBA" id="ARBA00023002"/>
    </source>
</evidence>
<evidence type="ECO:0000313" key="5">
    <source>
        <dbReference type="Proteomes" id="UP000201613"/>
    </source>
</evidence>
<dbReference type="SUPFAM" id="SSF53720">
    <property type="entry name" value="ALDH-like"/>
    <property type="match status" value="1"/>
</dbReference>
<gene>
    <name evidence="4" type="primary">paaZ_2</name>
    <name evidence="4" type="ORF">LOM8899_04199</name>
</gene>
<evidence type="ECO:0000259" key="3">
    <source>
        <dbReference type="Pfam" id="PF01575"/>
    </source>
</evidence>
<protein>
    <submittedName>
        <fullName evidence="4">Bifunctional protein PaaZ</fullName>
    </submittedName>
</protein>
<keyword evidence="1" id="KW-0560">Oxidoreductase</keyword>
<dbReference type="InterPro" id="IPR029069">
    <property type="entry name" value="HotDog_dom_sf"/>
</dbReference>
<evidence type="ECO:0000313" key="4">
    <source>
        <dbReference type="EMBL" id="SMY10025.1"/>
    </source>
</evidence>
<dbReference type="AlphaFoldDB" id="A0A238LKW0"/>
<feature type="domain" description="Aldehyde dehydrogenase" evidence="2">
    <location>
        <begin position="14"/>
        <end position="504"/>
    </location>
</feature>
<organism evidence="4 5">
    <name type="scientific">Flavimaricola marinus</name>
    <dbReference type="NCBI Taxonomy" id="1819565"/>
    <lineage>
        <taxon>Bacteria</taxon>
        <taxon>Pseudomonadati</taxon>
        <taxon>Pseudomonadota</taxon>
        <taxon>Alphaproteobacteria</taxon>
        <taxon>Rhodobacterales</taxon>
        <taxon>Paracoccaceae</taxon>
        <taxon>Flavimaricola</taxon>
    </lineage>
</organism>
<proteinExistence type="predicted"/>
<name>A0A238LKW0_9RHOB</name>
<dbReference type="Gene3D" id="3.40.605.10">
    <property type="entry name" value="Aldehyde Dehydrogenase, Chain A, domain 1"/>
    <property type="match status" value="1"/>
</dbReference>
<dbReference type="Pfam" id="PF01575">
    <property type="entry name" value="MaoC_dehydratas"/>
    <property type="match status" value="1"/>
</dbReference>
<dbReference type="InterPro" id="IPR011966">
    <property type="entry name" value="PaaN-DH"/>
</dbReference>
<dbReference type="InterPro" id="IPR002539">
    <property type="entry name" value="MaoC-like_dom"/>
</dbReference>
<dbReference type="InterPro" id="IPR016162">
    <property type="entry name" value="Ald_DH_N"/>
</dbReference>
<sequence>MTISNIESFVVGRWVAPGEGAREIENAVTGAVIARAGNDALDAAAMLEHARRKGGAALRAMTFHQRAGMIKALALALNEKKQALYDLSFASGGTQADHMIDIDGGIGTLFVFASKGRREMPNGHVYLDGDTEQLGKAGTFLGQHVCTPLQGAAVHINAFNFPVWGMLEKLAPTLLAGMPVIVKPATATCYVTELAVRIMLDADVLPEGALQLVTGGLGDTLDRLTCQDVVSFTGSADTALKLRSAPNLLQNSVRFMAEQDSLNASILGPDVTPGTPEFDLFVKEVHREMTAKAGQKCTAVRRIIAPLAQVDAVIGALSDRLAKTVIGDPKAEGTRMGALVSNSQKRDVLSKAALIGAEAERVFGDPDNFAVNGADANAGAFVPPMLFHCADPDAALRVHDTEAFGPVSTVMGYRDLDHAIALANRGEGSLVASVITHDPQVARAVVLGAGAFHGRLYFNDRVSMKESTGHGSPMPHMVHGGPGRAGGGEELGGIRGAMHYMQRTAIQGSPDMLTAIGETWVPGSTQSAPEAHPFTRTFENLQLGDTLTTASREVSLEDIETFANFTGDTFYAHMDQAAAERNPFFPGRVAHGYLLISFAAGLFVEPAEGPVLANSGLENLRFLKPVEPGDSIKVELTVKKKTPRNTEYGEVRWHVSMTNQADELVAVYDLLTMNAYGT</sequence>
<dbReference type="Gene3D" id="3.40.309.10">
    <property type="entry name" value="Aldehyde Dehydrogenase, Chain A, domain 2"/>
    <property type="match status" value="1"/>
</dbReference>